<proteinExistence type="predicted"/>
<gene>
    <name evidence="2" type="ORF">PIB30_063482</name>
</gene>
<organism evidence="2 3">
    <name type="scientific">Stylosanthes scabra</name>
    <dbReference type="NCBI Taxonomy" id="79078"/>
    <lineage>
        <taxon>Eukaryota</taxon>
        <taxon>Viridiplantae</taxon>
        <taxon>Streptophyta</taxon>
        <taxon>Embryophyta</taxon>
        <taxon>Tracheophyta</taxon>
        <taxon>Spermatophyta</taxon>
        <taxon>Magnoliopsida</taxon>
        <taxon>eudicotyledons</taxon>
        <taxon>Gunneridae</taxon>
        <taxon>Pentapetalae</taxon>
        <taxon>rosids</taxon>
        <taxon>fabids</taxon>
        <taxon>Fabales</taxon>
        <taxon>Fabaceae</taxon>
        <taxon>Papilionoideae</taxon>
        <taxon>50 kb inversion clade</taxon>
        <taxon>dalbergioids sensu lato</taxon>
        <taxon>Dalbergieae</taxon>
        <taxon>Pterocarpus clade</taxon>
        <taxon>Stylosanthes</taxon>
    </lineage>
</organism>
<feature type="compositionally biased region" description="Low complexity" evidence="1">
    <location>
        <begin position="54"/>
        <end position="65"/>
    </location>
</feature>
<reference evidence="2 3" key="1">
    <citation type="journal article" date="2023" name="Plants (Basel)">
        <title>Bridging the Gap: Combining Genomics and Transcriptomics Approaches to Understand Stylosanthes scabra, an Orphan Legume from the Brazilian Caatinga.</title>
        <authorList>
            <person name="Ferreira-Neto J.R.C."/>
            <person name="da Silva M.D."/>
            <person name="Binneck E."/>
            <person name="de Melo N.F."/>
            <person name="da Silva R.H."/>
            <person name="de Melo A.L.T.M."/>
            <person name="Pandolfi V."/>
            <person name="Bustamante F.O."/>
            <person name="Brasileiro-Vidal A.C."/>
            <person name="Benko-Iseppon A.M."/>
        </authorList>
    </citation>
    <scope>NUCLEOTIDE SEQUENCE [LARGE SCALE GENOMIC DNA]</scope>
    <source>
        <tissue evidence="2">Leaves</tissue>
    </source>
</reference>
<name>A0ABU6YLQ6_9FABA</name>
<evidence type="ECO:0000313" key="3">
    <source>
        <dbReference type="Proteomes" id="UP001341840"/>
    </source>
</evidence>
<dbReference type="EMBL" id="JASCZI010242260">
    <property type="protein sequence ID" value="MED6210371.1"/>
    <property type="molecule type" value="Genomic_DNA"/>
</dbReference>
<evidence type="ECO:0000256" key="1">
    <source>
        <dbReference type="SAM" id="MobiDB-lite"/>
    </source>
</evidence>
<evidence type="ECO:0000313" key="2">
    <source>
        <dbReference type="EMBL" id="MED6210371.1"/>
    </source>
</evidence>
<dbReference type="Proteomes" id="UP001341840">
    <property type="component" value="Unassembled WGS sequence"/>
</dbReference>
<comment type="caution">
    <text evidence="2">The sequence shown here is derived from an EMBL/GenBank/DDBJ whole genome shotgun (WGS) entry which is preliminary data.</text>
</comment>
<feature type="compositionally biased region" description="Polar residues" evidence="1">
    <location>
        <begin position="66"/>
        <end position="78"/>
    </location>
</feature>
<sequence>MGWGFSFRIFQAFQVQVRAWKVGEALLPSSRSELLEPPSRLVSIKALLILRNSSRSSPAGAASAPTRNATSHLLQSGVTPPARRFSRRRRRSLSNSVSGAVGSPFASKATICEVM</sequence>
<keyword evidence="3" id="KW-1185">Reference proteome</keyword>
<accession>A0ABU6YLQ6</accession>
<feature type="region of interest" description="Disordered" evidence="1">
    <location>
        <begin position="54"/>
        <end position="103"/>
    </location>
</feature>
<protein>
    <submittedName>
        <fullName evidence="2">Uncharacterized protein</fullName>
    </submittedName>
</protein>